<dbReference type="eggNOG" id="COG1672">
    <property type="taxonomic scope" value="Bacteria"/>
</dbReference>
<feature type="transmembrane region" description="Helical" evidence="1">
    <location>
        <begin position="60"/>
        <end position="78"/>
    </location>
</feature>
<dbReference type="RefSeq" id="WP_052369404.1">
    <property type="nucleotide sequence ID" value="NZ_CM002803.1"/>
</dbReference>
<evidence type="ECO:0000256" key="1">
    <source>
        <dbReference type="SAM" id="Phobius"/>
    </source>
</evidence>
<dbReference type="EMBL" id="CM002803">
    <property type="protein sequence ID" value="KEI66402.1"/>
    <property type="molecule type" value="Genomic_DNA"/>
</dbReference>
<sequence>MNTRQNPIPRLDLAPKLNRPLSLFNPLDYLRLLYWVFFFPQAIRWYVATFKQEKTLRIQGLLLNVLTPILICFILQEFNFSVDWWGVAFGVAWGVALGVTIWRPEVWVMGSLLNLGSLQNSSWLFPRITPIPLPFLSSRLTSWLEQDWQLGLENANELLRYSLQFIPVVKGVNQFLGKTPPEHLIFKISQLAEHPYDWLLVKFASAALGEELKLQLINGLLFWRKSKPQAQPRLDTPAHAAAAGFWYLHEKQPEKATEAFAVVSSLLYGQEMLTLAQILTIFKPAKTIGAIATLKLPDFPPKPYLRPQSWTAIKILYQVVEDVNLIKNSGSLSTGSLALNRALGKIKRILDQSETVPEAERYLIIDIAQNLAICLIRYYRINW</sequence>
<organism evidence="2 3">
    <name type="scientific">Planktothrix agardhii (strain NIVA-CYA 126/8)</name>
    <dbReference type="NCBI Taxonomy" id="388467"/>
    <lineage>
        <taxon>Bacteria</taxon>
        <taxon>Bacillati</taxon>
        <taxon>Cyanobacteriota</taxon>
        <taxon>Cyanophyceae</taxon>
        <taxon>Oscillatoriophycideae</taxon>
        <taxon>Oscillatoriales</taxon>
        <taxon>Microcoleaceae</taxon>
        <taxon>Planktothrix</taxon>
    </lineage>
</organism>
<keyword evidence="1" id="KW-1133">Transmembrane helix</keyword>
<gene>
    <name evidence="2" type="ORF">A19Y_1334</name>
</gene>
<name>A0A073CET4_PLAA1</name>
<reference evidence="2 3" key="1">
    <citation type="journal article" date="2014" name="Appl. Environ. Microbiol.">
        <title>Elucidation of insertion elements encoded on plasmids and in vitro construction of shuttle vectors from the toxic cyanobacterium Planktothrix.</title>
        <authorList>
            <person name="Christiansen G."/>
            <person name="Goesmann A."/>
            <person name="Kurmayer R."/>
        </authorList>
    </citation>
    <scope>NUCLEOTIDE SEQUENCE [LARGE SCALE GENOMIC DNA]</scope>
    <source>
        <strain evidence="2 3">NIVA-CYA 126/8</strain>
    </source>
</reference>
<feature type="transmembrane region" description="Helical" evidence="1">
    <location>
        <begin position="29"/>
        <end position="48"/>
    </location>
</feature>
<dbReference type="HOGENOM" id="CLU_721313_0_0_3"/>
<dbReference type="PATRIC" id="fig|388467.6.peg.1274"/>
<evidence type="ECO:0000313" key="3">
    <source>
        <dbReference type="Proteomes" id="UP000027395"/>
    </source>
</evidence>
<protein>
    <submittedName>
        <fullName evidence="2">Uncharacterized protein</fullName>
    </submittedName>
</protein>
<dbReference type="STRING" id="388467.A19Y_1334"/>
<accession>A0A073CET4</accession>
<dbReference type="Proteomes" id="UP000027395">
    <property type="component" value="Chromosome"/>
</dbReference>
<keyword evidence="1" id="KW-0812">Transmembrane</keyword>
<dbReference type="AlphaFoldDB" id="A0A073CET4"/>
<keyword evidence="1" id="KW-0472">Membrane</keyword>
<proteinExistence type="predicted"/>
<evidence type="ECO:0000313" key="2">
    <source>
        <dbReference type="EMBL" id="KEI66402.1"/>
    </source>
</evidence>
<keyword evidence="3" id="KW-1185">Reference proteome</keyword>
<feature type="transmembrane region" description="Helical" evidence="1">
    <location>
        <begin position="84"/>
        <end position="102"/>
    </location>
</feature>